<dbReference type="EMBL" id="DRSQ01000029">
    <property type="protein sequence ID" value="HHE31279.1"/>
    <property type="molecule type" value="Genomic_DNA"/>
</dbReference>
<sequence length="113" mass="12272">MFRILIHWLVSATAVYVTANMLSGIAIRSFGAAMIVAVVLGLINVFIKPLLVVLTIPTVVLTLGLFMLVINALMLMLAAWFVDGFAVSSFWWAVLGSLCISLVSWLMSSVLNI</sequence>
<gene>
    <name evidence="2" type="ORF">ENL07_01220</name>
</gene>
<name>A0A7C5HAZ4_9CHLB</name>
<dbReference type="Proteomes" id="UP000886058">
    <property type="component" value="Unassembled WGS sequence"/>
</dbReference>
<feature type="transmembrane region" description="Helical" evidence="1">
    <location>
        <begin position="59"/>
        <end position="82"/>
    </location>
</feature>
<dbReference type="PANTHER" id="PTHR37309">
    <property type="entry name" value="SLR0284 PROTEIN"/>
    <property type="match status" value="1"/>
</dbReference>
<feature type="transmembrane region" description="Helical" evidence="1">
    <location>
        <begin position="88"/>
        <end position="107"/>
    </location>
</feature>
<dbReference type="PANTHER" id="PTHR37309:SF1">
    <property type="entry name" value="SLR0284 PROTEIN"/>
    <property type="match status" value="1"/>
</dbReference>
<keyword evidence="1" id="KW-1133">Transmembrane helix</keyword>
<evidence type="ECO:0000313" key="2">
    <source>
        <dbReference type="EMBL" id="HHE31279.1"/>
    </source>
</evidence>
<accession>A0A7C5HAZ4</accession>
<keyword evidence="1" id="KW-0812">Transmembrane</keyword>
<evidence type="ECO:0000256" key="1">
    <source>
        <dbReference type="SAM" id="Phobius"/>
    </source>
</evidence>
<dbReference type="InterPro" id="IPR007165">
    <property type="entry name" value="Phage_holin_4_2"/>
</dbReference>
<feature type="transmembrane region" description="Helical" evidence="1">
    <location>
        <begin position="29"/>
        <end position="47"/>
    </location>
</feature>
<dbReference type="AlphaFoldDB" id="A0A7C5HAZ4"/>
<keyword evidence="1" id="KW-0472">Membrane</keyword>
<comment type="caution">
    <text evidence="2">The sequence shown here is derived from an EMBL/GenBank/DDBJ whole genome shotgun (WGS) entry which is preliminary data.</text>
</comment>
<proteinExistence type="predicted"/>
<dbReference type="Pfam" id="PF04020">
    <property type="entry name" value="Phage_holin_4_2"/>
    <property type="match status" value="1"/>
</dbReference>
<organism evidence="2">
    <name type="scientific">Chlorobaculum parvum</name>
    <dbReference type="NCBI Taxonomy" id="274539"/>
    <lineage>
        <taxon>Bacteria</taxon>
        <taxon>Pseudomonadati</taxon>
        <taxon>Chlorobiota</taxon>
        <taxon>Chlorobiia</taxon>
        <taxon>Chlorobiales</taxon>
        <taxon>Chlorobiaceae</taxon>
        <taxon>Chlorobaculum</taxon>
    </lineage>
</organism>
<reference evidence="2" key="1">
    <citation type="journal article" date="2020" name="mSystems">
        <title>Genome- and Community-Level Interaction Insights into Carbon Utilization and Element Cycling Functions of Hydrothermarchaeota in Hydrothermal Sediment.</title>
        <authorList>
            <person name="Zhou Z."/>
            <person name="Liu Y."/>
            <person name="Xu W."/>
            <person name="Pan J."/>
            <person name="Luo Z.H."/>
            <person name="Li M."/>
        </authorList>
    </citation>
    <scope>NUCLEOTIDE SEQUENCE [LARGE SCALE GENOMIC DNA]</scope>
    <source>
        <strain evidence="2">HyVt-633</strain>
    </source>
</reference>
<protein>
    <submittedName>
        <fullName evidence="2">Phage holin family protein</fullName>
    </submittedName>
</protein>